<evidence type="ECO:0000256" key="2">
    <source>
        <dbReference type="ARBA" id="ARBA00022597"/>
    </source>
</evidence>
<proteinExistence type="predicted"/>
<dbReference type="GO" id="GO:0009401">
    <property type="term" value="P:phosphoenolpyruvate-dependent sugar phosphotransferase system"/>
    <property type="evidence" value="ECO:0007669"/>
    <property type="project" value="UniProtKB-KW"/>
</dbReference>
<evidence type="ECO:0000313" key="9">
    <source>
        <dbReference type="Proteomes" id="UP000288490"/>
    </source>
</evidence>
<dbReference type="RefSeq" id="WP_125956027.1">
    <property type="nucleotide sequence ID" value="NZ_JAQEJV010000002.1"/>
</dbReference>
<feature type="domain" description="PTS EIIB type-1" evidence="7">
    <location>
        <begin position="1"/>
        <end position="80"/>
    </location>
</feature>
<dbReference type="SUPFAM" id="SSF55604">
    <property type="entry name" value="Glucose permease domain IIB"/>
    <property type="match status" value="1"/>
</dbReference>
<evidence type="ECO:0000256" key="5">
    <source>
        <dbReference type="ARBA" id="ARBA00022777"/>
    </source>
</evidence>
<evidence type="ECO:0000313" key="8">
    <source>
        <dbReference type="EMBL" id="RST95889.1"/>
    </source>
</evidence>
<dbReference type="PANTHER" id="PTHR30175">
    <property type="entry name" value="PHOSPHOTRANSFERASE SYSTEM TRANSPORT PROTEIN"/>
    <property type="match status" value="1"/>
</dbReference>
<dbReference type="GO" id="GO:0015771">
    <property type="term" value="P:trehalose transport"/>
    <property type="evidence" value="ECO:0007669"/>
    <property type="project" value="TreeGrafter"/>
</dbReference>
<dbReference type="GO" id="GO:0005886">
    <property type="term" value="C:plasma membrane"/>
    <property type="evidence" value="ECO:0007669"/>
    <property type="project" value="TreeGrafter"/>
</dbReference>
<dbReference type="OrthoDB" id="92465at2"/>
<comment type="caution">
    <text evidence="8">The sequence shown here is derived from an EMBL/GenBank/DDBJ whole genome shotgun (WGS) entry which is preliminary data.</text>
</comment>
<dbReference type="Pfam" id="PF00367">
    <property type="entry name" value="PTS_EIIB"/>
    <property type="match status" value="1"/>
</dbReference>
<keyword evidence="2" id="KW-0762">Sugar transport</keyword>
<dbReference type="GO" id="GO:0008982">
    <property type="term" value="F:protein-N(PI)-phosphohistidine-sugar phosphotransferase activity"/>
    <property type="evidence" value="ECO:0007669"/>
    <property type="project" value="InterPro"/>
</dbReference>
<keyword evidence="5" id="KW-0418">Kinase</keyword>
<sequence>MNNREIAERIVDIITYMTYCATRLRFNVKDESTVSLSKLDQVEGVLKSQFQNSQLQVIVGEKVTGIFEELQKIVIVSDGITVEKQEVKKNVVSRVVEAISGCFGPVIPVLIGCGMVKSITAILTTFSLCL</sequence>
<dbReference type="EMBL" id="NGJT01000002">
    <property type="protein sequence ID" value="RST95889.1"/>
    <property type="molecule type" value="Genomic_DNA"/>
</dbReference>
<dbReference type="GO" id="GO:0090589">
    <property type="term" value="F:protein-phosphocysteine-trehalose phosphotransferase system transporter activity"/>
    <property type="evidence" value="ECO:0007669"/>
    <property type="project" value="TreeGrafter"/>
</dbReference>
<gene>
    <name evidence="8" type="ORF">CBF36_01595</name>
</gene>
<dbReference type="InterPro" id="IPR050558">
    <property type="entry name" value="PTS_Sugar-Specific_Components"/>
</dbReference>
<accession>A0A429ZQG9</accession>
<keyword evidence="9" id="KW-1185">Reference proteome</keyword>
<evidence type="ECO:0000259" key="7">
    <source>
        <dbReference type="PROSITE" id="PS51098"/>
    </source>
</evidence>
<reference evidence="8 9" key="1">
    <citation type="submission" date="2017-05" db="EMBL/GenBank/DDBJ databases">
        <title>Vagococcus spp. assemblies.</title>
        <authorList>
            <person name="Gulvik C.A."/>
        </authorList>
    </citation>
    <scope>NUCLEOTIDE SEQUENCE [LARGE SCALE GENOMIC DNA]</scope>
    <source>
        <strain evidence="8 9">SS1994</strain>
    </source>
</reference>
<feature type="active site" description="Phosphocysteine intermediate; for EIIB activity" evidence="6">
    <location>
        <position position="20"/>
    </location>
</feature>
<evidence type="ECO:0000256" key="6">
    <source>
        <dbReference type="PROSITE-ProRule" id="PRU00421"/>
    </source>
</evidence>
<dbReference type="InterPro" id="IPR001996">
    <property type="entry name" value="PTS_IIB_1"/>
</dbReference>
<dbReference type="AlphaFoldDB" id="A0A429ZQG9"/>
<dbReference type="InterPro" id="IPR036878">
    <property type="entry name" value="Glu_permease_IIB"/>
</dbReference>
<evidence type="ECO:0000256" key="3">
    <source>
        <dbReference type="ARBA" id="ARBA00022679"/>
    </source>
</evidence>
<dbReference type="InterPro" id="IPR018113">
    <property type="entry name" value="PTrfase_EIIB_Cys"/>
</dbReference>
<evidence type="ECO:0000256" key="4">
    <source>
        <dbReference type="ARBA" id="ARBA00022683"/>
    </source>
</evidence>
<keyword evidence="3" id="KW-0808">Transferase</keyword>
<dbReference type="Gene3D" id="3.30.1360.60">
    <property type="entry name" value="Glucose permease domain IIB"/>
    <property type="match status" value="1"/>
</dbReference>
<name>A0A429ZQG9_9ENTE</name>
<dbReference type="PROSITE" id="PS51098">
    <property type="entry name" value="PTS_EIIB_TYPE_1"/>
    <property type="match status" value="1"/>
</dbReference>
<organism evidence="8 9">
    <name type="scientific">Vagococcus bubulae</name>
    <dbReference type="NCBI Taxonomy" id="1977868"/>
    <lineage>
        <taxon>Bacteria</taxon>
        <taxon>Bacillati</taxon>
        <taxon>Bacillota</taxon>
        <taxon>Bacilli</taxon>
        <taxon>Lactobacillales</taxon>
        <taxon>Enterococcaceae</taxon>
        <taxon>Vagococcus</taxon>
    </lineage>
</organism>
<keyword evidence="4" id="KW-0598">Phosphotransferase system</keyword>
<dbReference type="PANTHER" id="PTHR30175:SF1">
    <property type="entry name" value="PTS SYSTEM ARBUTIN-, CELLOBIOSE-, AND SALICIN-SPECIFIC EIIBC COMPONENT-RELATED"/>
    <property type="match status" value="1"/>
</dbReference>
<evidence type="ECO:0000256" key="1">
    <source>
        <dbReference type="ARBA" id="ARBA00022448"/>
    </source>
</evidence>
<keyword evidence="1" id="KW-0813">Transport</keyword>
<dbReference type="Proteomes" id="UP000288490">
    <property type="component" value="Unassembled WGS sequence"/>
</dbReference>
<protein>
    <recommendedName>
        <fullName evidence="7">PTS EIIB type-1 domain-containing protein</fullName>
    </recommendedName>
</protein>